<keyword evidence="2" id="KW-1185">Reference proteome</keyword>
<dbReference type="PANTHER" id="PTHR24110">
    <property type="entry name" value="CENTROSOMAL PROTEIN OF 78 KDA"/>
    <property type="match status" value="1"/>
</dbReference>
<dbReference type="GO" id="GO:0005813">
    <property type="term" value="C:centrosome"/>
    <property type="evidence" value="ECO:0007669"/>
    <property type="project" value="TreeGrafter"/>
</dbReference>
<reference evidence="1" key="1">
    <citation type="submission" date="2021-03" db="EMBL/GenBank/DDBJ databases">
        <title>Chromosome level genome of the anhydrobiotic midge Polypedilum vanderplanki.</title>
        <authorList>
            <person name="Yoshida Y."/>
            <person name="Kikawada T."/>
            <person name="Gusev O."/>
        </authorList>
    </citation>
    <scope>NUCLEOTIDE SEQUENCE</scope>
    <source>
        <strain evidence="1">NIAS01</strain>
        <tissue evidence="1">Whole body or cell culture</tissue>
    </source>
</reference>
<dbReference type="SUPFAM" id="SSF52047">
    <property type="entry name" value="RNI-like"/>
    <property type="match status" value="1"/>
</dbReference>
<dbReference type="OrthoDB" id="78308at2759"/>
<proteinExistence type="predicted"/>
<dbReference type="GO" id="GO:0036064">
    <property type="term" value="C:ciliary basal body"/>
    <property type="evidence" value="ECO:0007669"/>
    <property type="project" value="TreeGrafter"/>
</dbReference>
<dbReference type="Proteomes" id="UP001107558">
    <property type="component" value="Chromosome 2"/>
</dbReference>
<dbReference type="Gene3D" id="3.80.10.10">
    <property type="entry name" value="Ribonuclease Inhibitor"/>
    <property type="match status" value="2"/>
</dbReference>
<dbReference type="AlphaFoldDB" id="A0A9J6C7M0"/>
<organism evidence="1 2">
    <name type="scientific">Polypedilum vanderplanki</name>
    <name type="common">Sleeping chironomid midge</name>
    <dbReference type="NCBI Taxonomy" id="319348"/>
    <lineage>
        <taxon>Eukaryota</taxon>
        <taxon>Metazoa</taxon>
        <taxon>Ecdysozoa</taxon>
        <taxon>Arthropoda</taxon>
        <taxon>Hexapoda</taxon>
        <taxon>Insecta</taxon>
        <taxon>Pterygota</taxon>
        <taxon>Neoptera</taxon>
        <taxon>Endopterygota</taxon>
        <taxon>Diptera</taxon>
        <taxon>Nematocera</taxon>
        <taxon>Chironomoidea</taxon>
        <taxon>Chironomidae</taxon>
        <taxon>Chironominae</taxon>
        <taxon>Polypedilum</taxon>
        <taxon>Polypedilum</taxon>
    </lineage>
</organism>
<dbReference type="PRINTS" id="PR02062">
    <property type="entry name" value="CENTROSOME78"/>
</dbReference>
<evidence type="ECO:0000313" key="2">
    <source>
        <dbReference type="Proteomes" id="UP001107558"/>
    </source>
</evidence>
<accession>A0A9J6C7M0</accession>
<dbReference type="GO" id="GO:0044782">
    <property type="term" value="P:cilium organization"/>
    <property type="evidence" value="ECO:0007669"/>
    <property type="project" value="TreeGrafter"/>
</dbReference>
<dbReference type="InterPro" id="IPR032675">
    <property type="entry name" value="LRR_dom_sf"/>
</dbReference>
<sequence length="519" mass="59615">MLEASESHSKFISSQQKRKGFHAKYLHLCKSDNIQPASEVKSKSIYALDFHGDRLRPYDWITICNALSTDTILKFLAIRLRKINGFILEEIDTLKKSKTLVNHPVILSKFLFGELMDALQKFFSNNQVIEELILEGLPLNATHHMPMIVNSIRSNQSIKSLSFSRCNIGDEACELLCSNIKHMLLVETINLSNCALSSKGAESIMKFIKLQKIHRFSDAWISSLRYQNAESVNTGGIKKIIINNNLQVGDEGLKLITDELKEDTWITEIEMQNCGLSDIAAEHILNCLASNRSIINFDVSNNALISNHYSRQILLHFHRGGDSGSNSSTESLAFESSIYDKAISKGQLIDKIKSLELRLELETKRNQEYEELSVYMHNKVNYYKNLTEEYQKQSKRLKIPEGFTLIRNELIEEILAEKIEKIISFNVRRHKNKHLQIIKKQRALKKFSREINNKGLKTYSAQTLIQTTPQTNVEVSEKKPLYIETNIGDYFHNDEKPLQIDEHSKVNNDEIIDILFPKK</sequence>
<evidence type="ECO:0000313" key="1">
    <source>
        <dbReference type="EMBL" id="KAG5678065.1"/>
    </source>
</evidence>
<dbReference type="InterPro" id="IPR001611">
    <property type="entry name" value="Leu-rich_rpt"/>
</dbReference>
<protein>
    <submittedName>
        <fullName evidence="1">Uncharacterized protein</fullName>
    </submittedName>
</protein>
<gene>
    <name evidence="1" type="ORF">PVAND_007767</name>
</gene>
<dbReference type="PANTHER" id="PTHR24110:SF3">
    <property type="entry name" value="CENTROSOMAL PROTEIN OF 78 KDA"/>
    <property type="match status" value="1"/>
</dbReference>
<dbReference type="Pfam" id="PF13516">
    <property type="entry name" value="LRR_6"/>
    <property type="match status" value="2"/>
</dbReference>
<dbReference type="InterPro" id="IPR026212">
    <property type="entry name" value="Cep78"/>
</dbReference>
<dbReference type="EMBL" id="JADBJN010000002">
    <property type="protein sequence ID" value="KAG5678065.1"/>
    <property type="molecule type" value="Genomic_DNA"/>
</dbReference>
<comment type="caution">
    <text evidence="1">The sequence shown here is derived from an EMBL/GenBank/DDBJ whole genome shotgun (WGS) entry which is preliminary data.</text>
</comment>
<name>A0A9J6C7M0_POLVA</name>